<dbReference type="InterPro" id="IPR036390">
    <property type="entry name" value="WH_DNA-bd_sf"/>
</dbReference>
<dbReference type="InterPro" id="IPR029063">
    <property type="entry name" value="SAM-dependent_MTases_sf"/>
</dbReference>
<evidence type="ECO:0000313" key="9">
    <source>
        <dbReference type="Proteomes" id="UP000235145"/>
    </source>
</evidence>
<dbReference type="SUPFAM" id="SSF53335">
    <property type="entry name" value="S-adenosyl-L-methionine-dependent methyltransferases"/>
    <property type="match status" value="1"/>
</dbReference>
<comment type="similarity">
    <text evidence="4">Belongs to the class I-like SAM-binding methyltransferase superfamily. Cation-independent O-methyltransferase family. COMT subfamily.</text>
</comment>
<reference evidence="8 9" key="1">
    <citation type="journal article" date="2017" name="Nat. Commun.">
        <title>Genome assembly with in vitro proximity ligation data and whole-genome triplication in lettuce.</title>
        <authorList>
            <person name="Reyes-Chin-Wo S."/>
            <person name="Wang Z."/>
            <person name="Yang X."/>
            <person name="Kozik A."/>
            <person name="Arikit S."/>
            <person name="Song C."/>
            <person name="Xia L."/>
            <person name="Froenicke L."/>
            <person name="Lavelle D.O."/>
            <person name="Truco M.J."/>
            <person name="Xia R."/>
            <person name="Zhu S."/>
            <person name="Xu C."/>
            <person name="Xu H."/>
            <person name="Xu X."/>
            <person name="Cox K."/>
            <person name="Korf I."/>
            <person name="Meyers B.C."/>
            <person name="Michelmore R.W."/>
        </authorList>
    </citation>
    <scope>NUCLEOTIDE SEQUENCE [LARGE SCALE GENOMIC DNA]</scope>
    <source>
        <strain evidence="9">cv. Salinas</strain>
        <tissue evidence="8">Seedlings</tissue>
    </source>
</reference>
<evidence type="ECO:0000256" key="5">
    <source>
        <dbReference type="PIRSR" id="PIRSR005739-1"/>
    </source>
</evidence>
<dbReference type="Pfam" id="PF08100">
    <property type="entry name" value="Dimerisation"/>
    <property type="match status" value="1"/>
</dbReference>
<dbReference type="GO" id="GO:0008171">
    <property type="term" value="F:O-methyltransferase activity"/>
    <property type="evidence" value="ECO:0000318"/>
    <property type="project" value="GO_Central"/>
</dbReference>
<evidence type="ECO:0000256" key="1">
    <source>
        <dbReference type="ARBA" id="ARBA00022603"/>
    </source>
</evidence>
<dbReference type="EMBL" id="NBSK02000007">
    <property type="protein sequence ID" value="KAJ0197765.1"/>
    <property type="molecule type" value="Genomic_DNA"/>
</dbReference>
<feature type="domain" description="O-methyltransferase C-terminal" evidence="6">
    <location>
        <begin position="139"/>
        <end position="345"/>
    </location>
</feature>
<accession>A0A9R1V122</accession>
<dbReference type="FunFam" id="1.10.10.10:FF:000213">
    <property type="entry name" value="Coniferyl alcohol 9-O-methyltransferase"/>
    <property type="match status" value="1"/>
</dbReference>
<dbReference type="InterPro" id="IPR012967">
    <property type="entry name" value="COMT_dimerisation"/>
</dbReference>
<dbReference type="Pfam" id="PF00891">
    <property type="entry name" value="Methyltransf_2"/>
    <property type="match status" value="1"/>
</dbReference>
<organism evidence="8 9">
    <name type="scientific">Lactuca sativa</name>
    <name type="common">Garden lettuce</name>
    <dbReference type="NCBI Taxonomy" id="4236"/>
    <lineage>
        <taxon>Eukaryota</taxon>
        <taxon>Viridiplantae</taxon>
        <taxon>Streptophyta</taxon>
        <taxon>Embryophyta</taxon>
        <taxon>Tracheophyta</taxon>
        <taxon>Spermatophyta</taxon>
        <taxon>Magnoliopsida</taxon>
        <taxon>eudicotyledons</taxon>
        <taxon>Gunneridae</taxon>
        <taxon>Pentapetalae</taxon>
        <taxon>asterids</taxon>
        <taxon>campanulids</taxon>
        <taxon>Asterales</taxon>
        <taxon>Asteraceae</taxon>
        <taxon>Cichorioideae</taxon>
        <taxon>Cichorieae</taxon>
        <taxon>Lactucinae</taxon>
        <taxon>Lactuca</taxon>
    </lineage>
</organism>
<evidence type="ECO:0000256" key="3">
    <source>
        <dbReference type="ARBA" id="ARBA00022691"/>
    </source>
</evidence>
<feature type="domain" description="O-methyltransferase dimerisation" evidence="7">
    <location>
        <begin position="22"/>
        <end position="112"/>
    </location>
</feature>
<dbReference type="Gramene" id="rna-gnl|WGS:NBSK|LSAT_7X21980_mrna">
    <property type="protein sequence ID" value="cds-PLY71546.1"/>
    <property type="gene ID" value="gene-LSAT_7X21980"/>
</dbReference>
<evidence type="ECO:0000256" key="4">
    <source>
        <dbReference type="ARBA" id="ARBA00034481"/>
    </source>
</evidence>
<keyword evidence="3" id="KW-0949">S-adenosyl-L-methionine</keyword>
<evidence type="ECO:0000259" key="7">
    <source>
        <dbReference type="Pfam" id="PF08100"/>
    </source>
</evidence>
<name>A0A9R1V122_LACSA</name>
<sequence length="369" mass="41801">MDLEQSLGGASELFEAQAHIYRHILNYINSMVLGCALELGIPNIIHGHQKPITLQELVSKLNISVEKTLHLKRLMRLLIHSNFFSVAKFHDEEGEDEKEGYVLTVSSKMLLKNNSSPNIPNLLPFVSLMVDHVYVSTFQSLGRWFNRNELNAFETAHGTHIWEFADKNPRFNQLFNDAMASNSEMMKLVVKENKEIFEGVDSLVDVGGGNGANAKILLEAFPHLKCIVFELPHVIADMVDTKNLKYVGGDMFHSIPSADAIILKNILHDWSDEDVLKILERCKEAIAVAPKDGKKGKVIILDMVIGDSHDHERHEITEAKLFFDLKMMALATGKERTKEEWEKLFLQVNLDQYKITHISGLMSVIELFP</sequence>
<dbReference type="GO" id="GO:0046983">
    <property type="term" value="F:protein dimerization activity"/>
    <property type="evidence" value="ECO:0007669"/>
    <property type="project" value="InterPro"/>
</dbReference>
<evidence type="ECO:0008006" key="10">
    <source>
        <dbReference type="Google" id="ProtNLM"/>
    </source>
</evidence>
<dbReference type="Gene3D" id="3.40.50.150">
    <property type="entry name" value="Vaccinia Virus protein VP39"/>
    <property type="match status" value="1"/>
</dbReference>
<evidence type="ECO:0000259" key="6">
    <source>
        <dbReference type="Pfam" id="PF00891"/>
    </source>
</evidence>
<dbReference type="InterPro" id="IPR036388">
    <property type="entry name" value="WH-like_DNA-bd_sf"/>
</dbReference>
<feature type="active site" description="Proton acceptor" evidence="5">
    <location>
        <position position="268"/>
    </location>
</feature>
<dbReference type="InterPro" id="IPR016461">
    <property type="entry name" value="COMT-like"/>
</dbReference>
<proteinExistence type="inferred from homology"/>
<protein>
    <recommendedName>
        <fullName evidence="10">O-methyltransferase domain-containing protein</fullName>
    </recommendedName>
</protein>
<dbReference type="GO" id="GO:0008757">
    <property type="term" value="F:S-adenosylmethionine-dependent methyltransferase activity"/>
    <property type="evidence" value="ECO:0000318"/>
    <property type="project" value="GO_Central"/>
</dbReference>
<dbReference type="AlphaFoldDB" id="A0A9R1V122"/>
<keyword evidence="2" id="KW-0808">Transferase</keyword>
<gene>
    <name evidence="8" type="ORF">LSAT_V11C700351540</name>
</gene>
<dbReference type="OrthoDB" id="2410195at2759"/>
<evidence type="ECO:0000256" key="2">
    <source>
        <dbReference type="ARBA" id="ARBA00022679"/>
    </source>
</evidence>
<dbReference type="SUPFAM" id="SSF46785">
    <property type="entry name" value="Winged helix' DNA-binding domain"/>
    <property type="match status" value="1"/>
</dbReference>
<dbReference type="PROSITE" id="PS51683">
    <property type="entry name" value="SAM_OMT_II"/>
    <property type="match status" value="1"/>
</dbReference>
<comment type="caution">
    <text evidence="8">The sequence shown here is derived from an EMBL/GenBank/DDBJ whole genome shotgun (WGS) entry which is preliminary data.</text>
</comment>
<keyword evidence="9" id="KW-1185">Reference proteome</keyword>
<dbReference type="Gene3D" id="1.10.10.10">
    <property type="entry name" value="Winged helix-like DNA-binding domain superfamily/Winged helix DNA-binding domain"/>
    <property type="match status" value="1"/>
</dbReference>
<keyword evidence="1" id="KW-0489">Methyltransferase</keyword>
<dbReference type="PIRSF" id="PIRSF005739">
    <property type="entry name" value="O-mtase"/>
    <property type="match status" value="1"/>
</dbReference>
<dbReference type="Proteomes" id="UP000235145">
    <property type="component" value="Unassembled WGS sequence"/>
</dbReference>
<dbReference type="GO" id="GO:0032259">
    <property type="term" value="P:methylation"/>
    <property type="evidence" value="ECO:0000318"/>
    <property type="project" value="GO_Central"/>
</dbReference>
<dbReference type="FunFam" id="3.40.50.150:FF:000057">
    <property type="entry name" value="O-methyltransferase ZRP4"/>
    <property type="match status" value="1"/>
</dbReference>
<evidence type="ECO:0000313" key="8">
    <source>
        <dbReference type="EMBL" id="KAJ0197765.1"/>
    </source>
</evidence>
<dbReference type="PANTHER" id="PTHR11746">
    <property type="entry name" value="O-METHYLTRANSFERASE"/>
    <property type="match status" value="1"/>
</dbReference>
<dbReference type="InterPro" id="IPR001077">
    <property type="entry name" value="COMT_C"/>
</dbReference>